<organism evidence="1 2">
    <name type="scientific">Lasius platythorax</name>
    <dbReference type="NCBI Taxonomy" id="488582"/>
    <lineage>
        <taxon>Eukaryota</taxon>
        <taxon>Metazoa</taxon>
        <taxon>Ecdysozoa</taxon>
        <taxon>Arthropoda</taxon>
        <taxon>Hexapoda</taxon>
        <taxon>Insecta</taxon>
        <taxon>Pterygota</taxon>
        <taxon>Neoptera</taxon>
        <taxon>Endopterygota</taxon>
        <taxon>Hymenoptera</taxon>
        <taxon>Apocrita</taxon>
        <taxon>Aculeata</taxon>
        <taxon>Formicoidea</taxon>
        <taxon>Formicidae</taxon>
        <taxon>Formicinae</taxon>
        <taxon>Lasius</taxon>
        <taxon>Lasius</taxon>
    </lineage>
</organism>
<sequence>MLWSSVSQTCVYIYRPLVVPGCVEARILYTRLSQSNKPFYRESDSSGEHPDAHCRAFGFLISGRGKPETQG</sequence>
<evidence type="ECO:0000313" key="2">
    <source>
        <dbReference type="Proteomes" id="UP001497644"/>
    </source>
</evidence>
<protein>
    <submittedName>
        <fullName evidence="1">Uncharacterized protein</fullName>
    </submittedName>
</protein>
<proteinExistence type="predicted"/>
<reference evidence="1" key="1">
    <citation type="submission" date="2024-04" db="EMBL/GenBank/DDBJ databases">
        <authorList>
            <consortium name="Molecular Ecology Group"/>
        </authorList>
    </citation>
    <scope>NUCLEOTIDE SEQUENCE</scope>
</reference>
<gene>
    <name evidence="1" type="ORF">LPLAT_LOCUS13822</name>
</gene>
<accession>A0AAV2P7S3</accession>
<evidence type="ECO:0000313" key="1">
    <source>
        <dbReference type="EMBL" id="CAL1688767.1"/>
    </source>
</evidence>
<dbReference type="AlphaFoldDB" id="A0AAV2P7S3"/>
<keyword evidence="2" id="KW-1185">Reference proteome</keyword>
<dbReference type="Proteomes" id="UP001497644">
    <property type="component" value="Chromosome 9"/>
</dbReference>
<name>A0AAV2P7S3_9HYME</name>
<dbReference type="EMBL" id="OZ034832">
    <property type="protein sequence ID" value="CAL1688767.1"/>
    <property type="molecule type" value="Genomic_DNA"/>
</dbReference>